<organism evidence="2 3">
    <name type="scientific">Tagetes erecta</name>
    <name type="common">African marigold</name>
    <dbReference type="NCBI Taxonomy" id="13708"/>
    <lineage>
        <taxon>Eukaryota</taxon>
        <taxon>Viridiplantae</taxon>
        <taxon>Streptophyta</taxon>
        <taxon>Embryophyta</taxon>
        <taxon>Tracheophyta</taxon>
        <taxon>Spermatophyta</taxon>
        <taxon>Magnoliopsida</taxon>
        <taxon>eudicotyledons</taxon>
        <taxon>Gunneridae</taxon>
        <taxon>Pentapetalae</taxon>
        <taxon>asterids</taxon>
        <taxon>campanulids</taxon>
        <taxon>Asterales</taxon>
        <taxon>Asteraceae</taxon>
        <taxon>Asteroideae</taxon>
        <taxon>Heliantheae alliance</taxon>
        <taxon>Tageteae</taxon>
        <taxon>Tagetes</taxon>
    </lineage>
</organism>
<name>A0AAD8K7U5_TARER</name>
<dbReference type="PANTHER" id="PTHR37702:SF1">
    <property type="entry name" value="HYDROXYPROLINE-RICH GLYCOPROTEIN FAMILY PROTEIN"/>
    <property type="match status" value="1"/>
</dbReference>
<dbReference type="Proteomes" id="UP001229421">
    <property type="component" value="Unassembled WGS sequence"/>
</dbReference>
<proteinExistence type="predicted"/>
<keyword evidence="1" id="KW-1133">Transmembrane helix</keyword>
<evidence type="ECO:0000313" key="3">
    <source>
        <dbReference type="Proteomes" id="UP001229421"/>
    </source>
</evidence>
<dbReference type="EMBL" id="JAUHHV010000008">
    <property type="protein sequence ID" value="KAK1416066.1"/>
    <property type="molecule type" value="Genomic_DNA"/>
</dbReference>
<dbReference type="AlphaFoldDB" id="A0AAD8K7U5"/>
<keyword evidence="3" id="KW-1185">Reference proteome</keyword>
<dbReference type="PROSITE" id="PS51257">
    <property type="entry name" value="PROKAR_LIPOPROTEIN"/>
    <property type="match status" value="1"/>
</dbReference>
<dbReference type="PANTHER" id="PTHR37702">
    <property type="entry name" value="PROLINE-RICH FAMILY PROTEIN"/>
    <property type="match status" value="1"/>
</dbReference>
<keyword evidence="1" id="KW-0812">Transmembrane</keyword>
<feature type="transmembrane region" description="Helical" evidence="1">
    <location>
        <begin position="119"/>
        <end position="136"/>
    </location>
</feature>
<reference evidence="2" key="1">
    <citation type="journal article" date="2023" name="bioRxiv">
        <title>Improved chromosome-level genome assembly for marigold (Tagetes erecta).</title>
        <authorList>
            <person name="Jiang F."/>
            <person name="Yuan L."/>
            <person name="Wang S."/>
            <person name="Wang H."/>
            <person name="Xu D."/>
            <person name="Wang A."/>
            <person name="Fan W."/>
        </authorList>
    </citation>
    <scope>NUCLEOTIDE SEQUENCE</scope>
    <source>
        <strain evidence="2">WSJ</strain>
        <tissue evidence="2">Leaf</tissue>
    </source>
</reference>
<keyword evidence="1" id="KW-0472">Membrane</keyword>
<feature type="transmembrane region" description="Helical" evidence="1">
    <location>
        <begin position="6"/>
        <end position="28"/>
    </location>
</feature>
<evidence type="ECO:0000313" key="2">
    <source>
        <dbReference type="EMBL" id="KAK1416066.1"/>
    </source>
</evidence>
<protein>
    <submittedName>
        <fullName evidence="2">Uncharacterized protein</fullName>
    </submittedName>
</protein>
<gene>
    <name evidence="2" type="ORF">QVD17_31854</name>
</gene>
<comment type="caution">
    <text evidence="2">The sequence shown here is derived from an EMBL/GenBank/DDBJ whole genome shotgun (WGS) entry which is preliminary data.</text>
</comment>
<evidence type="ECO:0000256" key="1">
    <source>
        <dbReference type="SAM" id="Phobius"/>
    </source>
</evidence>
<sequence length="233" mass="25355">MASKLYQILSTLFFLYITTLSSSLLVVIGQGCLYPCTSPPYISGGGSGNSQPTTTFSPPSQAGNYPPPSTLFPYNPPNPDYYGGGPPPPDTIVPWFPYYSRKPPHSNDQPSSTSSRTRPTIVIFLINFLLLSLFIFDFDYNISSSCDGPIASESLDLVALVLVSSDERYGDQQLATDLEVFGCNKVTADGVSPVSTDVTSNCHNVWSIHFSKRITGITTYLVHISILISYKPS</sequence>
<accession>A0AAD8K7U5</accession>